<dbReference type="EMBL" id="GBRH01168857">
    <property type="protein sequence ID" value="JAE29039.1"/>
    <property type="molecule type" value="Transcribed_RNA"/>
</dbReference>
<dbReference type="AlphaFoldDB" id="A0A0A9GZS0"/>
<protein>
    <submittedName>
        <fullName evidence="1">Uncharacterized protein</fullName>
    </submittedName>
</protein>
<proteinExistence type="predicted"/>
<name>A0A0A9GZS0_ARUDO</name>
<sequence>MFFPHGNELALNSSLLVTIQLR</sequence>
<evidence type="ECO:0000313" key="1">
    <source>
        <dbReference type="EMBL" id="JAE29039.1"/>
    </source>
</evidence>
<reference evidence="1" key="2">
    <citation type="journal article" date="2015" name="Data Brief">
        <title>Shoot transcriptome of the giant reed, Arundo donax.</title>
        <authorList>
            <person name="Barrero R.A."/>
            <person name="Guerrero F.D."/>
            <person name="Moolhuijzen P."/>
            <person name="Goolsby J.A."/>
            <person name="Tidwell J."/>
            <person name="Bellgard S.E."/>
            <person name="Bellgard M.I."/>
        </authorList>
    </citation>
    <scope>NUCLEOTIDE SEQUENCE</scope>
    <source>
        <tissue evidence="1">Shoot tissue taken approximately 20 cm above the soil surface</tissue>
    </source>
</reference>
<accession>A0A0A9GZS0</accession>
<organism evidence="1">
    <name type="scientific">Arundo donax</name>
    <name type="common">Giant reed</name>
    <name type="synonym">Donax arundinaceus</name>
    <dbReference type="NCBI Taxonomy" id="35708"/>
    <lineage>
        <taxon>Eukaryota</taxon>
        <taxon>Viridiplantae</taxon>
        <taxon>Streptophyta</taxon>
        <taxon>Embryophyta</taxon>
        <taxon>Tracheophyta</taxon>
        <taxon>Spermatophyta</taxon>
        <taxon>Magnoliopsida</taxon>
        <taxon>Liliopsida</taxon>
        <taxon>Poales</taxon>
        <taxon>Poaceae</taxon>
        <taxon>PACMAD clade</taxon>
        <taxon>Arundinoideae</taxon>
        <taxon>Arundineae</taxon>
        <taxon>Arundo</taxon>
    </lineage>
</organism>
<reference evidence="1" key="1">
    <citation type="submission" date="2014-09" db="EMBL/GenBank/DDBJ databases">
        <authorList>
            <person name="Magalhaes I.L.F."/>
            <person name="Oliveira U."/>
            <person name="Santos F.R."/>
            <person name="Vidigal T.H.D.A."/>
            <person name="Brescovit A.D."/>
            <person name="Santos A.J."/>
        </authorList>
    </citation>
    <scope>NUCLEOTIDE SEQUENCE</scope>
    <source>
        <tissue evidence="1">Shoot tissue taken approximately 20 cm above the soil surface</tissue>
    </source>
</reference>